<evidence type="ECO:0000313" key="2">
    <source>
        <dbReference type="Proteomes" id="UP000503339"/>
    </source>
</evidence>
<dbReference type="Gene3D" id="1.10.287.1080">
    <property type="entry name" value="MazG-like"/>
    <property type="match status" value="1"/>
</dbReference>
<dbReference type="AlphaFoldDB" id="A0A6M7UDD8"/>
<evidence type="ECO:0000313" key="1">
    <source>
        <dbReference type="EMBL" id="QKC74178.1"/>
    </source>
</evidence>
<reference evidence="1 2" key="1">
    <citation type="submission" date="2018-10" db="EMBL/GenBank/DDBJ databases">
        <authorList>
            <person name="Perry B.J."/>
            <person name="Sullivan J.T."/>
            <person name="Murphy R.J.T."/>
            <person name="Ramsay J.P."/>
            <person name="Ronson C.W."/>
        </authorList>
    </citation>
    <scope>NUCLEOTIDE SEQUENCE [LARGE SCALE GENOMIC DNA]</scope>
    <source>
        <strain evidence="1 2">NZP2014</strain>
    </source>
</reference>
<organism evidence="1 2">
    <name type="scientific">Mesorhizobium erdmanii</name>
    <dbReference type="NCBI Taxonomy" id="1777866"/>
    <lineage>
        <taxon>Bacteria</taxon>
        <taxon>Pseudomonadati</taxon>
        <taxon>Pseudomonadota</taxon>
        <taxon>Alphaproteobacteria</taxon>
        <taxon>Hyphomicrobiales</taxon>
        <taxon>Phyllobacteriaceae</taxon>
        <taxon>Mesorhizobium</taxon>
    </lineage>
</organism>
<gene>
    <name evidence="1" type="ORF">EB233_00455</name>
</gene>
<proteinExistence type="predicted"/>
<keyword evidence="2" id="KW-1185">Reference proteome</keyword>
<sequence>MELSALIEQQVERDRRRGFPVDFASDSERLNQLMRDLVGLLGEVGEFANLLKKVGLAHSTPGYVAPLLSEVNAELREELADVAIYLFRLVTILDGDLERDILRKVGINDERYRDLER</sequence>
<protein>
    <recommendedName>
        <fullName evidence="3">NTP pyrophosphohydrolase MazG putative catalytic core domain-containing protein</fullName>
    </recommendedName>
</protein>
<dbReference type="EMBL" id="CP033361">
    <property type="protein sequence ID" value="QKC74178.1"/>
    <property type="molecule type" value="Genomic_DNA"/>
</dbReference>
<dbReference type="KEGG" id="merd:EB233_00455"/>
<accession>A0A6M7UDD8</accession>
<evidence type="ECO:0008006" key="3">
    <source>
        <dbReference type="Google" id="ProtNLM"/>
    </source>
</evidence>
<name>A0A6M7UDD8_9HYPH</name>
<dbReference type="SUPFAM" id="SSF101386">
    <property type="entry name" value="all-alpha NTP pyrophosphatases"/>
    <property type="match status" value="1"/>
</dbReference>
<dbReference type="Proteomes" id="UP000503339">
    <property type="component" value="Chromosome"/>
</dbReference>
<dbReference type="RefSeq" id="WP_064990508.1">
    <property type="nucleotide sequence ID" value="NZ_CP033361.1"/>
</dbReference>